<keyword evidence="2 4" id="KW-0472">Membrane</keyword>
<evidence type="ECO:0000313" key="7">
    <source>
        <dbReference type="EMBL" id="QDE32054.1"/>
    </source>
</evidence>
<keyword evidence="4" id="KW-0449">Lipoprotein</keyword>
<reference evidence="7 8" key="1">
    <citation type="submission" date="2019-06" db="EMBL/GenBank/DDBJ databases">
        <title>The genome of Shewanella sp. SM1901.</title>
        <authorList>
            <person name="Cha Q."/>
        </authorList>
    </citation>
    <scope>NUCLEOTIDE SEQUENCE [LARGE SCALE GENOMIC DNA]</scope>
    <source>
        <strain evidence="7 8">SM1901</strain>
    </source>
</reference>
<dbReference type="Gene3D" id="2.130.10.10">
    <property type="entry name" value="YVTN repeat-like/Quinoprotein amine dehydrogenase"/>
    <property type="match status" value="1"/>
</dbReference>
<evidence type="ECO:0000256" key="2">
    <source>
        <dbReference type="ARBA" id="ARBA00023136"/>
    </source>
</evidence>
<comment type="subunit">
    <text evidence="4">Part of the Bam complex.</text>
</comment>
<dbReference type="InterPro" id="IPR015943">
    <property type="entry name" value="WD40/YVTN_repeat-like_dom_sf"/>
</dbReference>
<dbReference type="GO" id="GO:0009279">
    <property type="term" value="C:cell outer membrane"/>
    <property type="evidence" value="ECO:0007669"/>
    <property type="project" value="UniProtKB-SubCell"/>
</dbReference>
<keyword evidence="3 4" id="KW-0998">Cell outer membrane</keyword>
<keyword evidence="1 4" id="KW-0732">Signal</keyword>
<dbReference type="HAMAP" id="MF_00923">
    <property type="entry name" value="OM_assembly_BamB"/>
    <property type="match status" value="1"/>
</dbReference>
<protein>
    <recommendedName>
        <fullName evidence="4">Outer membrane protein assembly factor BamB</fullName>
    </recommendedName>
</protein>
<dbReference type="InterPro" id="IPR011047">
    <property type="entry name" value="Quinoprotein_ADH-like_sf"/>
</dbReference>
<name>A0A4Y5YH77_9GAMM</name>
<dbReference type="PANTHER" id="PTHR34512:SF30">
    <property type="entry name" value="OUTER MEMBRANE PROTEIN ASSEMBLY FACTOR BAMB"/>
    <property type="match status" value="1"/>
</dbReference>
<evidence type="ECO:0000256" key="4">
    <source>
        <dbReference type="HAMAP-Rule" id="MF_00923"/>
    </source>
</evidence>
<organism evidence="7 8">
    <name type="scientific">Shewanella polaris</name>
    <dbReference type="NCBI Taxonomy" id="2588449"/>
    <lineage>
        <taxon>Bacteria</taxon>
        <taxon>Pseudomonadati</taxon>
        <taxon>Pseudomonadota</taxon>
        <taxon>Gammaproteobacteria</taxon>
        <taxon>Alteromonadales</taxon>
        <taxon>Shewanellaceae</taxon>
        <taxon>Shewanella</taxon>
    </lineage>
</organism>
<evidence type="ECO:0000256" key="3">
    <source>
        <dbReference type="ARBA" id="ARBA00023237"/>
    </source>
</evidence>
<dbReference type="Proteomes" id="UP000319809">
    <property type="component" value="Chromosome"/>
</dbReference>
<dbReference type="AlphaFoldDB" id="A0A4Y5YH77"/>
<proteinExistence type="inferred from homology"/>
<dbReference type="SMART" id="SM00564">
    <property type="entry name" value="PQQ"/>
    <property type="match status" value="7"/>
</dbReference>
<dbReference type="PROSITE" id="PS51257">
    <property type="entry name" value="PROKAR_LIPOPROTEIN"/>
    <property type="match status" value="1"/>
</dbReference>
<evidence type="ECO:0000313" key="8">
    <source>
        <dbReference type="Proteomes" id="UP000319809"/>
    </source>
</evidence>
<feature type="chain" id="PRO_5021521183" description="Outer membrane protein assembly factor BamB" evidence="5">
    <location>
        <begin position="25"/>
        <end position="411"/>
    </location>
</feature>
<dbReference type="NCBIfam" id="TIGR03300">
    <property type="entry name" value="assembly_YfgL"/>
    <property type="match status" value="1"/>
</dbReference>
<evidence type="ECO:0000256" key="1">
    <source>
        <dbReference type="ARBA" id="ARBA00022729"/>
    </source>
</evidence>
<evidence type="ECO:0000256" key="5">
    <source>
        <dbReference type="SAM" id="SignalP"/>
    </source>
</evidence>
<comment type="function">
    <text evidence="4">Part of the outer membrane protein assembly complex, which is involved in assembly and insertion of beta-barrel proteins into the outer membrane.</text>
</comment>
<feature type="signal peptide" evidence="5">
    <location>
        <begin position="1"/>
        <end position="24"/>
    </location>
</feature>
<dbReference type="NCBIfam" id="NF008351">
    <property type="entry name" value="PRK11138.1"/>
    <property type="match status" value="1"/>
</dbReference>
<dbReference type="KEGG" id="spol:FH971_14445"/>
<feature type="domain" description="Pyrrolo-quinoline quinone repeat" evidence="6">
    <location>
        <begin position="77"/>
        <end position="321"/>
    </location>
</feature>
<dbReference type="InterPro" id="IPR002372">
    <property type="entry name" value="PQQ_rpt_dom"/>
</dbReference>
<accession>A0A4Y5YH77</accession>
<dbReference type="GO" id="GO:0043165">
    <property type="term" value="P:Gram-negative-bacterium-type cell outer membrane assembly"/>
    <property type="evidence" value="ECO:0007669"/>
    <property type="project" value="UniProtKB-UniRule"/>
</dbReference>
<keyword evidence="4" id="KW-0564">Palmitate</keyword>
<dbReference type="PANTHER" id="PTHR34512">
    <property type="entry name" value="CELL SURFACE PROTEIN"/>
    <property type="match status" value="1"/>
</dbReference>
<keyword evidence="8" id="KW-1185">Reference proteome</keyword>
<dbReference type="SUPFAM" id="SSF50998">
    <property type="entry name" value="Quinoprotein alcohol dehydrogenase-like"/>
    <property type="match status" value="1"/>
</dbReference>
<sequence length="411" mass="44615">MKSWCKNLLAVGLSVALMSACSSSDVEEEPVTELVDIQATVFPEISWDTSVGDGVGDYYSQLRPAVRYGKLFVADRSGVVVAFDETTGDELWKQDFNDAFKEQLKTKTKGIRLAAGVTAARNKVFVGGETGLLVALDEATGDVVWSAQANGELLSAPTVAEDVVAVNTSKGAFEAFNIDNGEKLWTYEMQLPNLTLRGTGSAAYEAGGFFVGTADGKVAVVVKANGQAAWEQAVFTPAGANEFTRMADIDMTPLILGENLYVASYNGNLVSMELRSGRVVWSRKYSSFNELAAAGIGLYLVDDHSRIYSVDRRNGLELWSNTELQNRELTSPAVLDNYIVVGDFEGYLHFIDRNSGKIVGRIQVDSDGLYGQPLVVGEKIYVQGRSGKVAIVTLNKQEQMNDEEDTETDAE</sequence>
<dbReference type="InterPro" id="IPR018391">
    <property type="entry name" value="PQQ_b-propeller_rpt"/>
</dbReference>
<dbReference type="EMBL" id="CP041036">
    <property type="protein sequence ID" value="QDE32054.1"/>
    <property type="molecule type" value="Genomic_DNA"/>
</dbReference>
<dbReference type="RefSeq" id="WP_140234795.1">
    <property type="nucleotide sequence ID" value="NZ_CP041036.1"/>
</dbReference>
<dbReference type="GO" id="GO:0051205">
    <property type="term" value="P:protein insertion into membrane"/>
    <property type="evidence" value="ECO:0007669"/>
    <property type="project" value="UniProtKB-UniRule"/>
</dbReference>
<dbReference type="InterPro" id="IPR017687">
    <property type="entry name" value="BamB"/>
</dbReference>
<comment type="similarity">
    <text evidence="4">Belongs to the BamB family.</text>
</comment>
<dbReference type="Pfam" id="PF13360">
    <property type="entry name" value="PQQ_2"/>
    <property type="match status" value="1"/>
</dbReference>
<comment type="subcellular location">
    <subcellularLocation>
        <location evidence="4">Cell outer membrane</location>
        <topology evidence="4">Lipid-anchor</topology>
    </subcellularLocation>
</comment>
<evidence type="ECO:0000259" key="6">
    <source>
        <dbReference type="Pfam" id="PF13360"/>
    </source>
</evidence>
<gene>
    <name evidence="4 7" type="primary">bamB</name>
    <name evidence="7" type="ORF">FH971_14445</name>
</gene>